<dbReference type="SFLD" id="SFLDS00003">
    <property type="entry name" value="Haloacid_Dehalogenase"/>
    <property type="match status" value="1"/>
</dbReference>
<dbReference type="NCBIfam" id="TIGR01484">
    <property type="entry name" value="HAD-SF-IIB"/>
    <property type="match status" value="1"/>
</dbReference>
<name>A0A380IGE5_STRAI</name>
<dbReference type="Gene3D" id="3.30.1240.10">
    <property type="match status" value="1"/>
</dbReference>
<dbReference type="EC" id="3.1.3.23" evidence="1"/>
<dbReference type="EMBL" id="UHEN01000001">
    <property type="protein sequence ID" value="SUN07489.1"/>
    <property type="molecule type" value="Genomic_DNA"/>
</dbReference>
<evidence type="ECO:0000313" key="2">
    <source>
        <dbReference type="Proteomes" id="UP000255213"/>
    </source>
</evidence>
<dbReference type="RefSeq" id="WP_083609349.1">
    <property type="nucleotide sequence ID" value="NZ_MSJL01000011.1"/>
</dbReference>
<proteinExistence type="predicted"/>
<dbReference type="InterPro" id="IPR000150">
    <property type="entry name" value="Cof"/>
</dbReference>
<dbReference type="InterPro" id="IPR023214">
    <property type="entry name" value="HAD_sf"/>
</dbReference>
<dbReference type="NCBIfam" id="TIGR00099">
    <property type="entry name" value="Cof-subfamily"/>
    <property type="match status" value="1"/>
</dbReference>
<dbReference type="Gene3D" id="3.40.50.1000">
    <property type="entry name" value="HAD superfamily/HAD-like"/>
    <property type="match status" value="1"/>
</dbReference>
<protein>
    <submittedName>
        <fullName evidence="1">HAD superfamily hydrolase</fullName>
        <ecNumber evidence="1">3.1.3.23</ecNumber>
    </submittedName>
</protein>
<dbReference type="Proteomes" id="UP000255213">
    <property type="component" value="Unassembled WGS sequence"/>
</dbReference>
<accession>A0A380IGE5</accession>
<dbReference type="PANTHER" id="PTHR10000:SF53">
    <property type="entry name" value="5-AMINO-6-(5-PHOSPHO-D-RIBITYLAMINO)URACIL PHOSPHATASE YBJI-RELATED"/>
    <property type="match status" value="1"/>
</dbReference>
<dbReference type="InterPro" id="IPR036412">
    <property type="entry name" value="HAD-like_sf"/>
</dbReference>
<dbReference type="InterPro" id="IPR006379">
    <property type="entry name" value="HAD-SF_hydro_IIB"/>
</dbReference>
<dbReference type="Pfam" id="PF08282">
    <property type="entry name" value="Hydrolase_3"/>
    <property type="match status" value="1"/>
</dbReference>
<keyword evidence="1" id="KW-0378">Hydrolase</keyword>
<dbReference type="PANTHER" id="PTHR10000">
    <property type="entry name" value="PHOSPHOSERINE PHOSPHATASE"/>
    <property type="match status" value="1"/>
</dbReference>
<evidence type="ECO:0000313" key="1">
    <source>
        <dbReference type="EMBL" id="SUN07489.1"/>
    </source>
</evidence>
<dbReference type="OrthoDB" id="9814970at2"/>
<reference evidence="1 2" key="1">
    <citation type="submission" date="2018-06" db="EMBL/GenBank/DDBJ databases">
        <authorList>
            <consortium name="Pathogen Informatics"/>
            <person name="Doyle S."/>
        </authorList>
    </citation>
    <scope>NUCLEOTIDE SEQUENCE [LARGE SCALE GENOMIC DNA]</scope>
    <source>
        <strain evidence="1 2">NCTC12957</strain>
    </source>
</reference>
<dbReference type="CDD" id="cd07518">
    <property type="entry name" value="HAD_YbiV-Like"/>
    <property type="match status" value="1"/>
</dbReference>
<sequence length="269" mass="30125">MIQKIIASDMDGTFLREDHQFDRERFRRLLDRFQEKGYLFVAASGRSLLSLQAVFQGFEDEVAFIAENGSVVSYKGEIIFEDQPIDPKVYMDIVHRLEDSPYGSSSFLVLSGRQGAYLLTSAEQSYIDMISQFYLKTYLVSDFSEITEDIVKIVATFPDGTLEAGQDWLNKHFDSVTAVTTGFESVDIILSDSHKAVGLHHLCQHFGVTAQEVVAFGDNQNDLEMLDFAGLSLATSNAKPEVKQVADTVIGHCNDEAVLTYMEDMLNDN</sequence>
<dbReference type="SFLD" id="SFLDG01140">
    <property type="entry name" value="C2.B:_Phosphomannomutase_and_P"/>
    <property type="match status" value="1"/>
</dbReference>
<organism evidence="1 2">
    <name type="scientific">Streptococcus acidominimus</name>
    <dbReference type="NCBI Taxonomy" id="1326"/>
    <lineage>
        <taxon>Bacteria</taxon>
        <taxon>Bacillati</taxon>
        <taxon>Bacillota</taxon>
        <taxon>Bacilli</taxon>
        <taxon>Lactobacillales</taxon>
        <taxon>Streptococcaceae</taxon>
        <taxon>Streptococcus</taxon>
    </lineage>
</organism>
<dbReference type="GO" id="GO:0000287">
    <property type="term" value="F:magnesium ion binding"/>
    <property type="evidence" value="ECO:0007669"/>
    <property type="project" value="TreeGrafter"/>
</dbReference>
<gene>
    <name evidence="1" type="primary">supH_2</name>
    <name evidence="1" type="ORF">NCTC12957_01211</name>
</gene>
<dbReference type="GO" id="GO:0050308">
    <property type="term" value="F:sugar-phosphatase activity"/>
    <property type="evidence" value="ECO:0007669"/>
    <property type="project" value="UniProtKB-EC"/>
</dbReference>
<dbReference type="SUPFAM" id="SSF56784">
    <property type="entry name" value="HAD-like"/>
    <property type="match status" value="1"/>
</dbReference>
<dbReference type="GO" id="GO:0005829">
    <property type="term" value="C:cytosol"/>
    <property type="evidence" value="ECO:0007669"/>
    <property type="project" value="TreeGrafter"/>
</dbReference>
<dbReference type="AlphaFoldDB" id="A0A380IGE5"/>